<dbReference type="RefSeq" id="WP_127697902.1">
    <property type="nucleotide sequence ID" value="NZ_SACS01000003.1"/>
</dbReference>
<dbReference type="PROSITE" id="PS51704">
    <property type="entry name" value="GP_PDE"/>
    <property type="match status" value="1"/>
</dbReference>
<gene>
    <name evidence="8" type="ORF">EOE67_04790</name>
</gene>
<sequence length="399" mass="44715">MRWLLLLLSFNVAAACPQWPLVIAHRGASGYLPEHSLAAYQRALEQGADIIEADLVPTKDGVLISRHENELSTSTDIASRPEFASRKTQKIIDGIAQEGWFSEDFTLAELRRIKARESMPQLRPQSAAFDGQFDLVTLPEILQLLQRHRIATGRQVGLYLETKHPTYFAHAGSRLDGSPIHTDLSTLLVAQLQQYKDMLPAEIYIQSFEMLNLWQLKHQLLPDSELVASNTKIQLIQLLGDTEQAYMLPKGNFSEPYDVVYWRGQQSPHPAHAEVAKMLPTLSQPGFHYGDLFTPQGWQALASYADGIGPWRSNLYRGIDEKNPVLHSVVNNARQAGLLVHPYTFRIEDNYLTKNADGTLVPLSQDLQWLFSQGISGVFSDFPDVAVQARAKTCSATAR</sequence>
<organism evidence="8 9">
    <name type="scientific">Rheinheimera riviphila</name>
    <dbReference type="NCBI Taxonomy" id="1834037"/>
    <lineage>
        <taxon>Bacteria</taxon>
        <taxon>Pseudomonadati</taxon>
        <taxon>Pseudomonadota</taxon>
        <taxon>Gammaproteobacteria</taxon>
        <taxon>Chromatiales</taxon>
        <taxon>Chromatiaceae</taxon>
        <taxon>Rheinheimera</taxon>
    </lineage>
</organism>
<evidence type="ECO:0000256" key="1">
    <source>
        <dbReference type="ARBA" id="ARBA00007277"/>
    </source>
</evidence>
<keyword evidence="9" id="KW-1185">Reference proteome</keyword>
<evidence type="ECO:0000313" key="9">
    <source>
        <dbReference type="Proteomes" id="UP000283077"/>
    </source>
</evidence>
<evidence type="ECO:0000256" key="4">
    <source>
        <dbReference type="ARBA" id="ARBA00022798"/>
    </source>
</evidence>
<proteinExistence type="inferred from homology"/>
<dbReference type="EC" id="3.1.4.46" evidence="2"/>
<evidence type="ECO:0000256" key="6">
    <source>
        <dbReference type="ARBA" id="ARBA00047512"/>
    </source>
</evidence>
<dbReference type="GO" id="GO:0042597">
    <property type="term" value="C:periplasmic space"/>
    <property type="evidence" value="ECO:0007669"/>
    <property type="project" value="TreeGrafter"/>
</dbReference>
<dbReference type="Gene3D" id="3.20.20.190">
    <property type="entry name" value="Phosphatidylinositol (PI) phosphodiesterase"/>
    <property type="match status" value="1"/>
</dbReference>
<dbReference type="Pfam" id="PF03009">
    <property type="entry name" value="GDPD"/>
    <property type="match status" value="2"/>
</dbReference>
<dbReference type="PANTHER" id="PTHR43620:SF7">
    <property type="entry name" value="GLYCEROPHOSPHODIESTER PHOSPHODIESTERASE GDPD5-RELATED"/>
    <property type="match status" value="1"/>
</dbReference>
<feature type="domain" description="GP-PDE" evidence="7">
    <location>
        <begin position="20"/>
        <end position="390"/>
    </location>
</feature>
<dbReference type="InterPro" id="IPR030395">
    <property type="entry name" value="GP_PDE_dom"/>
</dbReference>
<dbReference type="GO" id="GO:0006071">
    <property type="term" value="P:glycerol metabolic process"/>
    <property type="evidence" value="ECO:0007669"/>
    <property type="project" value="UniProtKB-KW"/>
</dbReference>
<comment type="caution">
    <text evidence="8">The sequence shown here is derived from an EMBL/GenBank/DDBJ whole genome shotgun (WGS) entry which is preliminary data.</text>
</comment>
<evidence type="ECO:0000256" key="2">
    <source>
        <dbReference type="ARBA" id="ARBA00012247"/>
    </source>
</evidence>
<name>A0A437R2E9_9GAMM</name>
<dbReference type="Proteomes" id="UP000283077">
    <property type="component" value="Unassembled WGS sequence"/>
</dbReference>
<evidence type="ECO:0000259" key="7">
    <source>
        <dbReference type="PROSITE" id="PS51704"/>
    </source>
</evidence>
<dbReference type="PANTHER" id="PTHR43620">
    <property type="entry name" value="GLYCEROPHOSPHORYL DIESTER PHOSPHODIESTERASE"/>
    <property type="match status" value="1"/>
</dbReference>
<evidence type="ECO:0000313" key="8">
    <source>
        <dbReference type="EMBL" id="RVU40893.1"/>
    </source>
</evidence>
<dbReference type="GO" id="GO:0008889">
    <property type="term" value="F:glycerophosphodiester phosphodiesterase activity"/>
    <property type="evidence" value="ECO:0007669"/>
    <property type="project" value="UniProtKB-EC"/>
</dbReference>
<dbReference type="InterPro" id="IPR017946">
    <property type="entry name" value="PLC-like_Pdiesterase_TIM-brl"/>
</dbReference>
<dbReference type="SUPFAM" id="SSF51695">
    <property type="entry name" value="PLC-like phosphodiesterases"/>
    <property type="match status" value="1"/>
</dbReference>
<dbReference type="PROSITE" id="PS51257">
    <property type="entry name" value="PROKAR_LIPOPROTEIN"/>
    <property type="match status" value="1"/>
</dbReference>
<keyword evidence="5" id="KW-0378">Hydrolase</keyword>
<evidence type="ECO:0000256" key="3">
    <source>
        <dbReference type="ARBA" id="ARBA00022729"/>
    </source>
</evidence>
<dbReference type="AlphaFoldDB" id="A0A437R2E9"/>
<comment type="similarity">
    <text evidence="1">Belongs to the glycerophosphoryl diester phosphodiesterase family.</text>
</comment>
<dbReference type="GO" id="GO:0006629">
    <property type="term" value="P:lipid metabolic process"/>
    <property type="evidence" value="ECO:0007669"/>
    <property type="project" value="InterPro"/>
</dbReference>
<dbReference type="EMBL" id="SACS01000003">
    <property type="protein sequence ID" value="RVU40893.1"/>
    <property type="molecule type" value="Genomic_DNA"/>
</dbReference>
<protein>
    <recommendedName>
        <fullName evidence="2">glycerophosphodiester phosphodiesterase</fullName>
        <ecNumber evidence="2">3.1.4.46</ecNumber>
    </recommendedName>
</protein>
<keyword evidence="4" id="KW-0319">Glycerol metabolism</keyword>
<accession>A0A437R2E9</accession>
<dbReference type="OrthoDB" id="9795622at2"/>
<evidence type="ECO:0000256" key="5">
    <source>
        <dbReference type="ARBA" id="ARBA00022801"/>
    </source>
</evidence>
<keyword evidence="3" id="KW-0732">Signal</keyword>
<comment type="catalytic activity">
    <reaction evidence="6">
        <text>a sn-glycero-3-phosphodiester + H2O = an alcohol + sn-glycerol 3-phosphate + H(+)</text>
        <dbReference type="Rhea" id="RHEA:12969"/>
        <dbReference type="ChEBI" id="CHEBI:15377"/>
        <dbReference type="ChEBI" id="CHEBI:15378"/>
        <dbReference type="ChEBI" id="CHEBI:30879"/>
        <dbReference type="ChEBI" id="CHEBI:57597"/>
        <dbReference type="ChEBI" id="CHEBI:83408"/>
        <dbReference type="EC" id="3.1.4.46"/>
    </reaction>
</comment>
<reference evidence="8 9" key="1">
    <citation type="submission" date="2019-01" db="EMBL/GenBank/DDBJ databases">
        <authorList>
            <person name="Chen W.-M."/>
        </authorList>
    </citation>
    <scope>NUCLEOTIDE SEQUENCE [LARGE SCALE GENOMIC DNA]</scope>
    <source>
        <strain evidence="8 9">KYPC3</strain>
    </source>
</reference>